<dbReference type="PANTHER" id="PTHR47685:SF1">
    <property type="entry name" value="MAGNESIUM TRANSPORT PROTEIN CORA"/>
    <property type="match status" value="1"/>
</dbReference>
<keyword evidence="8" id="KW-1185">Reference proteome</keyword>
<evidence type="ECO:0000256" key="6">
    <source>
        <dbReference type="SAM" id="Phobius"/>
    </source>
</evidence>
<dbReference type="CDD" id="cd12837">
    <property type="entry name" value="EcCorA-like_u1"/>
    <property type="match status" value="1"/>
</dbReference>
<evidence type="ECO:0000313" key="8">
    <source>
        <dbReference type="Proteomes" id="UP000324758"/>
    </source>
</evidence>
<dbReference type="GO" id="GO:0015087">
    <property type="term" value="F:cobalt ion transmembrane transporter activity"/>
    <property type="evidence" value="ECO:0007669"/>
    <property type="project" value="TreeGrafter"/>
</dbReference>
<dbReference type="GO" id="GO:0015099">
    <property type="term" value="F:nickel cation transmembrane transporter activity"/>
    <property type="evidence" value="ECO:0007669"/>
    <property type="project" value="TreeGrafter"/>
</dbReference>
<dbReference type="OrthoDB" id="9803416at2"/>
<keyword evidence="5 6" id="KW-0472">Membrane</keyword>
<dbReference type="InterPro" id="IPR045861">
    <property type="entry name" value="CorA_cytoplasmic_dom"/>
</dbReference>
<feature type="transmembrane region" description="Helical" evidence="6">
    <location>
        <begin position="267"/>
        <end position="287"/>
    </location>
</feature>
<accession>A0A5D3K378</accession>
<dbReference type="Proteomes" id="UP000324758">
    <property type="component" value="Unassembled WGS sequence"/>
</dbReference>
<evidence type="ECO:0000256" key="4">
    <source>
        <dbReference type="ARBA" id="ARBA00022989"/>
    </source>
</evidence>
<comment type="similarity">
    <text evidence="2">Belongs to the CorA metal ion transporter (MIT) (TC 1.A.35) family.</text>
</comment>
<evidence type="ECO:0000256" key="2">
    <source>
        <dbReference type="ARBA" id="ARBA00009765"/>
    </source>
</evidence>
<dbReference type="GO" id="GO:0016020">
    <property type="term" value="C:membrane"/>
    <property type="evidence" value="ECO:0007669"/>
    <property type="project" value="UniProtKB-SubCell"/>
</dbReference>
<protein>
    <submittedName>
        <fullName evidence="7">Magnesium transporter CorA family protein</fullName>
    </submittedName>
</protein>
<evidence type="ECO:0000256" key="5">
    <source>
        <dbReference type="ARBA" id="ARBA00023136"/>
    </source>
</evidence>
<reference evidence="7 8" key="1">
    <citation type="submission" date="2019-08" db="EMBL/GenBank/DDBJ databases">
        <title>Bradyrhizobium hipponensis sp. nov., a rhizobium isolated from a Lupinus angustifolius root nodule in Tunisia.</title>
        <authorList>
            <person name="Off K."/>
            <person name="Rejili M."/>
            <person name="Mars M."/>
            <person name="Brachmann A."/>
            <person name="Marin M."/>
        </authorList>
    </citation>
    <scope>NUCLEOTIDE SEQUENCE [LARGE SCALE GENOMIC DNA]</scope>
    <source>
        <strain evidence="7 8">CTAW71</strain>
    </source>
</reference>
<proteinExistence type="inferred from homology"/>
<dbReference type="RefSeq" id="WP_148777734.1">
    <property type="nucleotide sequence ID" value="NZ_VSSS01000069.1"/>
</dbReference>
<dbReference type="EMBL" id="VSSS01000069">
    <property type="protein sequence ID" value="TYL87890.1"/>
    <property type="molecule type" value="Genomic_DNA"/>
</dbReference>
<dbReference type="FunFam" id="1.20.58.340:FF:000040">
    <property type="entry name" value="Magnesium transporter"/>
    <property type="match status" value="1"/>
</dbReference>
<dbReference type="PANTHER" id="PTHR47685">
    <property type="entry name" value="MAGNESIUM TRANSPORT PROTEIN CORA"/>
    <property type="match status" value="1"/>
</dbReference>
<keyword evidence="4 6" id="KW-1133">Transmembrane helix</keyword>
<dbReference type="AlphaFoldDB" id="A0A5D3K378"/>
<name>A0A5D3K378_9BRAD</name>
<dbReference type="GO" id="GO:0015095">
    <property type="term" value="F:magnesium ion transmembrane transporter activity"/>
    <property type="evidence" value="ECO:0007669"/>
    <property type="project" value="TreeGrafter"/>
</dbReference>
<dbReference type="InterPro" id="IPR050829">
    <property type="entry name" value="CorA_MIT"/>
</dbReference>
<dbReference type="InterPro" id="IPR045863">
    <property type="entry name" value="CorA_TM1_TM2"/>
</dbReference>
<dbReference type="SUPFAM" id="SSF144083">
    <property type="entry name" value="Magnesium transport protein CorA, transmembrane region"/>
    <property type="match status" value="1"/>
</dbReference>
<evidence type="ECO:0000313" key="7">
    <source>
        <dbReference type="EMBL" id="TYL87890.1"/>
    </source>
</evidence>
<evidence type="ECO:0000256" key="3">
    <source>
        <dbReference type="ARBA" id="ARBA00022692"/>
    </source>
</evidence>
<comment type="subcellular location">
    <subcellularLocation>
        <location evidence="1">Membrane</location>
        <topology evidence="1">Multi-pass membrane protein</topology>
    </subcellularLocation>
</comment>
<comment type="caution">
    <text evidence="7">The sequence shown here is derived from an EMBL/GenBank/DDBJ whole genome shotgun (WGS) entry which is preliminary data.</text>
</comment>
<dbReference type="Gene3D" id="3.30.460.20">
    <property type="entry name" value="CorA soluble domain-like"/>
    <property type="match status" value="1"/>
</dbReference>
<organism evidence="7 8">
    <name type="scientific">Bradyrhizobium rifense</name>
    <dbReference type="NCBI Taxonomy" id="515499"/>
    <lineage>
        <taxon>Bacteria</taxon>
        <taxon>Pseudomonadati</taxon>
        <taxon>Pseudomonadota</taxon>
        <taxon>Alphaproteobacteria</taxon>
        <taxon>Hyphomicrobiales</taxon>
        <taxon>Nitrobacteraceae</taxon>
        <taxon>Bradyrhizobium</taxon>
    </lineage>
</organism>
<keyword evidence="3 6" id="KW-0812">Transmembrane</keyword>
<dbReference type="InterPro" id="IPR002523">
    <property type="entry name" value="MgTranspt_CorA/ZnTranspt_ZntB"/>
</dbReference>
<evidence type="ECO:0000256" key="1">
    <source>
        <dbReference type="ARBA" id="ARBA00004141"/>
    </source>
</evidence>
<sequence length="325" mass="36433">MFSVFVPTDSSLKKAVVDDLAAVPEHAVWIDLFNPTAAEDKAVEKLSGIAIPTREDMQEIEISSRLYIESSARYMTATLMCHSDTDMPRTTAVTFILGDHRLVTVRYDQPKPFALVEAKLARSCTPGITGEMVLMELLDAVIDRCADILERCGAEIDQVSHDIFEPESERHGHAKQYSQILISIGRKGDLTSKVRESLVSIGRVVAFLSAVVEGVKWSKDMREQLKTMQRDVVSLTDHASYLSSKITFVLDAMLGVVNLEQNNIIKLFSVMAVVLMPPTLIASIYGMNFKSMPELEWTHGYPFALVLMVCAAIVPYWIFKWKKWL</sequence>
<feature type="transmembrane region" description="Helical" evidence="6">
    <location>
        <begin position="299"/>
        <end position="319"/>
    </location>
</feature>
<gene>
    <name evidence="7" type="ORF">FXB40_39845</name>
</gene>
<dbReference type="Gene3D" id="1.20.58.340">
    <property type="entry name" value="Magnesium transport protein CorA, transmembrane region"/>
    <property type="match status" value="2"/>
</dbReference>
<dbReference type="Pfam" id="PF01544">
    <property type="entry name" value="CorA"/>
    <property type="match status" value="1"/>
</dbReference>
<dbReference type="SUPFAM" id="SSF143865">
    <property type="entry name" value="CorA soluble domain-like"/>
    <property type="match status" value="1"/>
</dbReference>